<keyword evidence="3" id="KW-1133">Transmembrane helix</keyword>
<proteinExistence type="predicted"/>
<evidence type="ECO:0000256" key="1">
    <source>
        <dbReference type="SAM" id="Coils"/>
    </source>
</evidence>
<keyword evidence="3" id="KW-0472">Membrane</keyword>
<dbReference type="EMBL" id="MN739931">
    <property type="protein sequence ID" value="QHT78393.1"/>
    <property type="molecule type" value="Genomic_DNA"/>
</dbReference>
<dbReference type="AlphaFoldDB" id="A0A6C0HEE7"/>
<protein>
    <submittedName>
        <fullName evidence="4">Uncharacterized protein</fullName>
    </submittedName>
</protein>
<evidence type="ECO:0000313" key="4">
    <source>
        <dbReference type="EMBL" id="QHT78393.1"/>
    </source>
</evidence>
<feature type="coiled-coil region" evidence="1">
    <location>
        <begin position="95"/>
        <end position="129"/>
    </location>
</feature>
<feature type="transmembrane region" description="Helical" evidence="3">
    <location>
        <begin position="156"/>
        <end position="175"/>
    </location>
</feature>
<evidence type="ECO:0000256" key="3">
    <source>
        <dbReference type="SAM" id="Phobius"/>
    </source>
</evidence>
<sequence>MNTTSNTPSAASKLQTQPSNVTEIEEGRVQTLNDIAELQNIEKGYFSKLNDGLLQNSLTPEEKDMIVQKINEISQMRINLYKNLNGMYSFYHTNVASTRNTIEEQSAAIDIVEKELNEAKLRMKAIQEEKYNKLRLVEINSYYGQQYSDHATIMKIIIMICLPVLVLTILLNRGIFPKNLYTILVIIIVVVGVIYLWKYIISAISRDNMNYQEYNWNFKPEDAPAVDTSAVPVDPWASKSSGTCTGQACCDAGYTYNSDPSINKCVPTASLTQSTTTAGASPVSTSTTSESMSNMGSIPGYMSYASY</sequence>
<evidence type="ECO:0000256" key="2">
    <source>
        <dbReference type="SAM" id="MobiDB-lite"/>
    </source>
</evidence>
<accession>A0A6C0HEE7</accession>
<feature type="transmembrane region" description="Helical" evidence="3">
    <location>
        <begin position="181"/>
        <end position="201"/>
    </location>
</feature>
<name>A0A6C0HEE7_9ZZZZ</name>
<keyword evidence="3" id="KW-0812">Transmembrane</keyword>
<organism evidence="4">
    <name type="scientific">viral metagenome</name>
    <dbReference type="NCBI Taxonomy" id="1070528"/>
    <lineage>
        <taxon>unclassified sequences</taxon>
        <taxon>metagenomes</taxon>
        <taxon>organismal metagenomes</taxon>
    </lineage>
</organism>
<keyword evidence="1" id="KW-0175">Coiled coil</keyword>
<reference evidence="4" key="1">
    <citation type="journal article" date="2020" name="Nature">
        <title>Giant virus diversity and host interactions through global metagenomics.</title>
        <authorList>
            <person name="Schulz F."/>
            <person name="Roux S."/>
            <person name="Paez-Espino D."/>
            <person name="Jungbluth S."/>
            <person name="Walsh D.A."/>
            <person name="Denef V.J."/>
            <person name="McMahon K.D."/>
            <person name="Konstantinidis K.T."/>
            <person name="Eloe-Fadrosh E.A."/>
            <person name="Kyrpides N.C."/>
            <person name="Woyke T."/>
        </authorList>
    </citation>
    <scope>NUCLEOTIDE SEQUENCE</scope>
    <source>
        <strain evidence="4">GVMAG-M-3300023179-91</strain>
    </source>
</reference>
<feature type="region of interest" description="Disordered" evidence="2">
    <location>
        <begin position="1"/>
        <end position="20"/>
    </location>
</feature>